<dbReference type="RefSeq" id="WP_284298288.1">
    <property type="nucleotide sequence ID" value="NZ_BSSV01000004.1"/>
</dbReference>
<keyword evidence="3" id="KW-1185">Reference proteome</keyword>
<dbReference type="PROSITE" id="PS51257">
    <property type="entry name" value="PROKAR_LIPOPROTEIN"/>
    <property type="match status" value="1"/>
</dbReference>
<organism evidence="2 3">
    <name type="scientific">Thalassotalea loyana</name>
    <dbReference type="NCBI Taxonomy" id="280483"/>
    <lineage>
        <taxon>Bacteria</taxon>
        <taxon>Pseudomonadati</taxon>
        <taxon>Pseudomonadota</taxon>
        <taxon>Gammaproteobacteria</taxon>
        <taxon>Alteromonadales</taxon>
        <taxon>Colwelliaceae</taxon>
        <taxon>Thalassotalea</taxon>
    </lineage>
</organism>
<feature type="signal peptide" evidence="1">
    <location>
        <begin position="1"/>
        <end position="20"/>
    </location>
</feature>
<evidence type="ECO:0008006" key="4">
    <source>
        <dbReference type="Google" id="ProtNLM"/>
    </source>
</evidence>
<reference evidence="2 3" key="1">
    <citation type="submission" date="2023-03" db="EMBL/GenBank/DDBJ databases">
        <title>Thalassotalea loyana LMG 22536T draft genome sequence.</title>
        <authorList>
            <person name="Sawabe T."/>
        </authorList>
    </citation>
    <scope>NUCLEOTIDE SEQUENCE [LARGE SCALE GENOMIC DNA]</scope>
    <source>
        <strain evidence="2 3">LMG 22536</strain>
    </source>
</reference>
<name>A0ABQ6HEG3_9GAMM</name>
<feature type="chain" id="PRO_5046220933" description="Lipoprotein" evidence="1">
    <location>
        <begin position="21"/>
        <end position="84"/>
    </location>
</feature>
<proteinExistence type="predicted"/>
<evidence type="ECO:0000313" key="2">
    <source>
        <dbReference type="EMBL" id="GLX85819.1"/>
    </source>
</evidence>
<dbReference type="Proteomes" id="UP001157134">
    <property type="component" value="Unassembled WGS sequence"/>
</dbReference>
<keyword evidence="1" id="KW-0732">Signal</keyword>
<comment type="caution">
    <text evidence="2">The sequence shown here is derived from an EMBL/GenBank/DDBJ whole genome shotgun (WGS) entry which is preliminary data.</text>
</comment>
<evidence type="ECO:0000313" key="3">
    <source>
        <dbReference type="Proteomes" id="UP001157134"/>
    </source>
</evidence>
<sequence>MKLLKKHLLCSCLFASMALSTGCSSTKEFFGVEDQKTVQVVVDYSEYPHSGASCLNIKMTCDQQNYRNVFDEKGRLLCGCDEKE</sequence>
<accession>A0ABQ6HEG3</accession>
<gene>
    <name evidence="2" type="ORF">tloyanaT_20710</name>
</gene>
<evidence type="ECO:0000256" key="1">
    <source>
        <dbReference type="SAM" id="SignalP"/>
    </source>
</evidence>
<dbReference type="EMBL" id="BSSV01000004">
    <property type="protein sequence ID" value="GLX85819.1"/>
    <property type="molecule type" value="Genomic_DNA"/>
</dbReference>
<protein>
    <recommendedName>
        <fullName evidence="4">Lipoprotein</fullName>
    </recommendedName>
</protein>